<evidence type="ECO:0000259" key="8">
    <source>
        <dbReference type="Pfam" id="PF20684"/>
    </source>
</evidence>
<gene>
    <name evidence="9" type="ORF">P280DRAFT_431316</name>
</gene>
<proteinExistence type="inferred from homology"/>
<sequence>MERISELVAGQGVEELGWEQVQSLIEHAGRVDQLSFKVWTVILAVCAVFAATARLLIRYRRERTCFLEDYLILFATTCLICETGLMHSFIKPMYLIDAATFRLPVLSFLVRSTDSTHSRFGDVLAPLSKVLSSYITFGLLAIFAVKASFLALFYKLLRNVSAKLMAWFWATVAATGMSAFVVVLEGFMICPQFGVGPMQCFVKNGYTISVGSGVVIQSLDIVTDLMIISIPIVLLQMTQLHIQHKLRLTLVLCLSTACIVLSIVRMAGGVTLNVFARNQFSLTWVSFTIHCEAAVAVMAGSVPALHALFTSLSPTTRKRMALSVAEDEFVKEKALQVPARDGRDLSEHEEEEIGLAMPGLVHERARVVSIARWGHSIVGILPKRAGSSGGPSVEGSYPSRNNSADSGLVHPGIAYHEFRRQMGLRDRERNECAKKVIKVTHETTVSSQSASQESLDLNEVNFYKL</sequence>
<evidence type="ECO:0000256" key="2">
    <source>
        <dbReference type="ARBA" id="ARBA00022692"/>
    </source>
</evidence>
<keyword evidence="4 7" id="KW-0472">Membrane</keyword>
<comment type="similarity">
    <text evidence="5">Belongs to the SAT4 family.</text>
</comment>
<dbReference type="Proteomes" id="UP000799753">
    <property type="component" value="Unassembled WGS sequence"/>
</dbReference>
<evidence type="ECO:0000256" key="5">
    <source>
        <dbReference type="ARBA" id="ARBA00038359"/>
    </source>
</evidence>
<evidence type="ECO:0000256" key="7">
    <source>
        <dbReference type="SAM" id="Phobius"/>
    </source>
</evidence>
<dbReference type="Pfam" id="PF20684">
    <property type="entry name" value="Fung_rhodopsin"/>
    <property type="match status" value="1"/>
</dbReference>
<evidence type="ECO:0000256" key="6">
    <source>
        <dbReference type="SAM" id="MobiDB-lite"/>
    </source>
</evidence>
<evidence type="ECO:0000256" key="1">
    <source>
        <dbReference type="ARBA" id="ARBA00004141"/>
    </source>
</evidence>
<dbReference type="AlphaFoldDB" id="A0A6A6RS61"/>
<dbReference type="InterPro" id="IPR052337">
    <property type="entry name" value="SAT4-like"/>
</dbReference>
<name>A0A6A6RS61_9PLEO</name>
<feature type="transmembrane region" description="Helical" evidence="7">
    <location>
        <begin position="166"/>
        <end position="194"/>
    </location>
</feature>
<feature type="transmembrane region" description="Helical" evidence="7">
    <location>
        <begin position="287"/>
        <end position="309"/>
    </location>
</feature>
<keyword evidence="10" id="KW-1185">Reference proteome</keyword>
<feature type="region of interest" description="Disordered" evidence="6">
    <location>
        <begin position="384"/>
        <end position="408"/>
    </location>
</feature>
<dbReference type="PANTHER" id="PTHR33048">
    <property type="entry name" value="PTH11-LIKE INTEGRAL MEMBRANE PROTEIN (AFU_ORTHOLOGUE AFUA_5G11245)"/>
    <property type="match status" value="1"/>
</dbReference>
<protein>
    <recommendedName>
        <fullName evidence="8">Rhodopsin domain-containing protein</fullName>
    </recommendedName>
</protein>
<organism evidence="9 10">
    <name type="scientific">Massarina eburnea CBS 473.64</name>
    <dbReference type="NCBI Taxonomy" id="1395130"/>
    <lineage>
        <taxon>Eukaryota</taxon>
        <taxon>Fungi</taxon>
        <taxon>Dikarya</taxon>
        <taxon>Ascomycota</taxon>
        <taxon>Pezizomycotina</taxon>
        <taxon>Dothideomycetes</taxon>
        <taxon>Pleosporomycetidae</taxon>
        <taxon>Pleosporales</taxon>
        <taxon>Massarineae</taxon>
        <taxon>Massarinaceae</taxon>
        <taxon>Massarina</taxon>
    </lineage>
</organism>
<feature type="transmembrane region" description="Helical" evidence="7">
    <location>
        <begin position="69"/>
        <end position="90"/>
    </location>
</feature>
<evidence type="ECO:0000313" key="9">
    <source>
        <dbReference type="EMBL" id="KAF2638190.1"/>
    </source>
</evidence>
<comment type="subcellular location">
    <subcellularLocation>
        <location evidence="1">Membrane</location>
        <topology evidence="1">Multi-pass membrane protein</topology>
    </subcellularLocation>
</comment>
<feature type="transmembrane region" description="Helical" evidence="7">
    <location>
        <begin position="214"/>
        <end position="234"/>
    </location>
</feature>
<dbReference type="OrthoDB" id="444631at2759"/>
<feature type="transmembrane region" description="Helical" evidence="7">
    <location>
        <begin position="134"/>
        <end position="154"/>
    </location>
</feature>
<keyword evidence="3 7" id="KW-1133">Transmembrane helix</keyword>
<dbReference type="GO" id="GO:0016020">
    <property type="term" value="C:membrane"/>
    <property type="evidence" value="ECO:0007669"/>
    <property type="project" value="UniProtKB-SubCell"/>
</dbReference>
<reference evidence="9" key="1">
    <citation type="journal article" date="2020" name="Stud. Mycol.">
        <title>101 Dothideomycetes genomes: a test case for predicting lifestyles and emergence of pathogens.</title>
        <authorList>
            <person name="Haridas S."/>
            <person name="Albert R."/>
            <person name="Binder M."/>
            <person name="Bloem J."/>
            <person name="Labutti K."/>
            <person name="Salamov A."/>
            <person name="Andreopoulos B."/>
            <person name="Baker S."/>
            <person name="Barry K."/>
            <person name="Bills G."/>
            <person name="Bluhm B."/>
            <person name="Cannon C."/>
            <person name="Castanera R."/>
            <person name="Culley D."/>
            <person name="Daum C."/>
            <person name="Ezra D."/>
            <person name="Gonzalez J."/>
            <person name="Henrissat B."/>
            <person name="Kuo A."/>
            <person name="Liang C."/>
            <person name="Lipzen A."/>
            <person name="Lutzoni F."/>
            <person name="Magnuson J."/>
            <person name="Mondo S."/>
            <person name="Nolan M."/>
            <person name="Ohm R."/>
            <person name="Pangilinan J."/>
            <person name="Park H.-J."/>
            <person name="Ramirez L."/>
            <person name="Alfaro M."/>
            <person name="Sun H."/>
            <person name="Tritt A."/>
            <person name="Yoshinaga Y."/>
            <person name="Zwiers L.-H."/>
            <person name="Turgeon B."/>
            <person name="Goodwin S."/>
            <person name="Spatafora J."/>
            <person name="Crous P."/>
            <person name="Grigoriev I."/>
        </authorList>
    </citation>
    <scope>NUCLEOTIDE SEQUENCE</scope>
    <source>
        <strain evidence="9">CBS 473.64</strain>
    </source>
</reference>
<dbReference type="PANTHER" id="PTHR33048:SF92">
    <property type="entry name" value="INTEGRAL MEMBRANE PROTEIN"/>
    <property type="match status" value="1"/>
</dbReference>
<accession>A0A6A6RS61</accession>
<evidence type="ECO:0000256" key="3">
    <source>
        <dbReference type="ARBA" id="ARBA00022989"/>
    </source>
</evidence>
<keyword evidence="2 7" id="KW-0812">Transmembrane</keyword>
<feature type="domain" description="Rhodopsin" evidence="8">
    <location>
        <begin position="53"/>
        <end position="309"/>
    </location>
</feature>
<dbReference type="EMBL" id="MU006790">
    <property type="protein sequence ID" value="KAF2638190.1"/>
    <property type="molecule type" value="Genomic_DNA"/>
</dbReference>
<feature type="transmembrane region" description="Helical" evidence="7">
    <location>
        <begin position="38"/>
        <end position="57"/>
    </location>
</feature>
<evidence type="ECO:0000313" key="10">
    <source>
        <dbReference type="Proteomes" id="UP000799753"/>
    </source>
</evidence>
<feature type="transmembrane region" description="Helical" evidence="7">
    <location>
        <begin position="246"/>
        <end position="267"/>
    </location>
</feature>
<dbReference type="InterPro" id="IPR049326">
    <property type="entry name" value="Rhodopsin_dom_fungi"/>
</dbReference>
<evidence type="ECO:0000256" key="4">
    <source>
        <dbReference type="ARBA" id="ARBA00023136"/>
    </source>
</evidence>